<organism evidence="7 8">
    <name type="scientific">Populus tomentosa</name>
    <name type="common">Chinese white poplar</name>
    <dbReference type="NCBI Taxonomy" id="118781"/>
    <lineage>
        <taxon>Eukaryota</taxon>
        <taxon>Viridiplantae</taxon>
        <taxon>Streptophyta</taxon>
        <taxon>Embryophyta</taxon>
        <taxon>Tracheophyta</taxon>
        <taxon>Spermatophyta</taxon>
        <taxon>Magnoliopsida</taxon>
        <taxon>eudicotyledons</taxon>
        <taxon>Gunneridae</taxon>
        <taxon>Pentapetalae</taxon>
        <taxon>rosids</taxon>
        <taxon>fabids</taxon>
        <taxon>Malpighiales</taxon>
        <taxon>Salicaceae</taxon>
        <taxon>Saliceae</taxon>
        <taxon>Populus</taxon>
    </lineage>
</organism>
<dbReference type="PANTHER" id="PTHR45959">
    <property type="entry name" value="BHLH TRANSCRIPTION FACTOR"/>
    <property type="match status" value="1"/>
</dbReference>
<evidence type="ECO:0000256" key="5">
    <source>
        <dbReference type="SAM" id="MobiDB-lite"/>
    </source>
</evidence>
<name>A0A8X8CS49_POPTO</name>
<dbReference type="InterPro" id="IPR052610">
    <property type="entry name" value="bHLH_transcription_regulator"/>
</dbReference>
<dbReference type="OrthoDB" id="690068at2759"/>
<evidence type="ECO:0000256" key="1">
    <source>
        <dbReference type="ARBA" id="ARBA00004123"/>
    </source>
</evidence>
<dbReference type="GO" id="GO:0080090">
    <property type="term" value="P:regulation of primary metabolic process"/>
    <property type="evidence" value="ECO:0007669"/>
    <property type="project" value="UniProtKB-ARBA"/>
</dbReference>
<feature type="region of interest" description="Disordered" evidence="5">
    <location>
        <begin position="134"/>
        <end position="153"/>
    </location>
</feature>
<feature type="domain" description="BHLH" evidence="6">
    <location>
        <begin position="198"/>
        <end position="247"/>
    </location>
</feature>
<dbReference type="InterPro" id="IPR011598">
    <property type="entry name" value="bHLH_dom"/>
</dbReference>
<dbReference type="AlphaFoldDB" id="A0A8X8CS49"/>
<feature type="compositionally biased region" description="Polar residues" evidence="5">
    <location>
        <begin position="143"/>
        <end position="153"/>
    </location>
</feature>
<dbReference type="PROSITE" id="PS50888">
    <property type="entry name" value="BHLH"/>
    <property type="match status" value="1"/>
</dbReference>
<evidence type="ECO:0000256" key="2">
    <source>
        <dbReference type="ARBA" id="ARBA00023015"/>
    </source>
</evidence>
<reference evidence="7" key="1">
    <citation type="journal article" date="2020" name="bioRxiv">
        <title>Hybrid origin of Populus tomentosa Carr. identified through genome sequencing and phylogenomic analysis.</title>
        <authorList>
            <person name="An X."/>
            <person name="Gao K."/>
            <person name="Chen Z."/>
            <person name="Li J."/>
            <person name="Yang X."/>
            <person name="Yang X."/>
            <person name="Zhou J."/>
            <person name="Guo T."/>
            <person name="Zhao T."/>
            <person name="Huang S."/>
            <person name="Miao D."/>
            <person name="Khan W.U."/>
            <person name="Rao P."/>
            <person name="Ye M."/>
            <person name="Lei B."/>
            <person name="Liao W."/>
            <person name="Wang J."/>
            <person name="Ji L."/>
            <person name="Li Y."/>
            <person name="Guo B."/>
            <person name="Mustafa N.S."/>
            <person name="Li S."/>
            <person name="Yun Q."/>
            <person name="Keller S.R."/>
            <person name="Mao J."/>
            <person name="Zhang R."/>
            <person name="Strauss S.H."/>
        </authorList>
    </citation>
    <scope>NUCLEOTIDE SEQUENCE</scope>
    <source>
        <strain evidence="7">GM15</strain>
        <tissue evidence="7">Leaf</tissue>
    </source>
</reference>
<comment type="subcellular location">
    <subcellularLocation>
        <location evidence="1">Nucleus</location>
    </subcellularLocation>
</comment>
<sequence>MFDHPFLKTPPYKLEIKLSCAVCSSQDPNSPVAFVVLTFAKSRVQGSCCQSLRKQYRSCLMETSPATWLFDEMGMEEYSAFGHDRYDTNPLDYSIDEFNFQTFPSKCFSMNDQTFNHQTPQNFTCASSISSQVSIDQRPAKQPKTSQQASPSSLSHIISFDNASSPPATSLQFFGSTNYEDGATYFRKAGTKKIAATSKSPSHAIEERNRREKLSQRFIALSAVVPGLKKTDKASVLGDAIKYLKYLQERVKTLEEQAAKKTMESVVLVKKSLVCFADDSSSSTDENSAGGCRDYPLPEIEITVSDEDVLIRILCENQKGCLMKILTEMEKLHLKVINSVVMPFGNYTLDVTIVAQMDVDFSMTLKDLVKNLRRALLQGRS</sequence>
<evidence type="ECO:0000256" key="3">
    <source>
        <dbReference type="ARBA" id="ARBA00023163"/>
    </source>
</evidence>
<dbReference type="SMART" id="SM00353">
    <property type="entry name" value="HLH"/>
    <property type="match status" value="1"/>
</dbReference>
<evidence type="ECO:0000313" key="8">
    <source>
        <dbReference type="Proteomes" id="UP000886885"/>
    </source>
</evidence>
<keyword evidence="2" id="KW-0805">Transcription regulation</keyword>
<keyword evidence="4" id="KW-0539">Nucleus</keyword>
<keyword evidence="8" id="KW-1185">Reference proteome</keyword>
<accession>A0A8X8CS49</accession>
<dbReference type="CDD" id="cd11452">
    <property type="entry name" value="bHLH_AtNAI1_like"/>
    <property type="match status" value="1"/>
</dbReference>
<proteinExistence type="predicted"/>
<evidence type="ECO:0000256" key="4">
    <source>
        <dbReference type="ARBA" id="ARBA00023242"/>
    </source>
</evidence>
<dbReference type="Proteomes" id="UP000886885">
    <property type="component" value="Chromosome 5D"/>
</dbReference>
<dbReference type="GO" id="GO:0005634">
    <property type="term" value="C:nucleus"/>
    <property type="evidence" value="ECO:0007669"/>
    <property type="project" value="UniProtKB-SubCell"/>
</dbReference>
<comment type="caution">
    <text evidence="7">The sequence shown here is derived from an EMBL/GenBank/DDBJ whole genome shotgun (WGS) entry which is preliminary data.</text>
</comment>
<dbReference type="PANTHER" id="PTHR45959:SF72">
    <property type="entry name" value="BHLH DOMAIN-CONTAINING PROTEIN"/>
    <property type="match status" value="1"/>
</dbReference>
<dbReference type="GO" id="GO:0046983">
    <property type="term" value="F:protein dimerization activity"/>
    <property type="evidence" value="ECO:0007669"/>
    <property type="project" value="InterPro"/>
</dbReference>
<dbReference type="Pfam" id="PF22754">
    <property type="entry name" value="bHLH-TF_ACT-like_plant"/>
    <property type="match status" value="1"/>
</dbReference>
<keyword evidence="3" id="KW-0804">Transcription</keyword>
<dbReference type="Pfam" id="PF00010">
    <property type="entry name" value="HLH"/>
    <property type="match status" value="1"/>
</dbReference>
<protein>
    <recommendedName>
        <fullName evidence="6">BHLH domain-containing protein</fullName>
    </recommendedName>
</protein>
<evidence type="ECO:0000259" key="6">
    <source>
        <dbReference type="PROSITE" id="PS50888"/>
    </source>
</evidence>
<evidence type="ECO:0000313" key="7">
    <source>
        <dbReference type="EMBL" id="KAG6773706.1"/>
    </source>
</evidence>
<gene>
    <name evidence="7" type="ORF">POTOM_021022</name>
</gene>
<dbReference type="EMBL" id="JAAWWB010000010">
    <property type="protein sequence ID" value="KAG6773706.1"/>
    <property type="molecule type" value="Genomic_DNA"/>
</dbReference>
<dbReference type="InterPro" id="IPR054502">
    <property type="entry name" value="bHLH-TF_ACT-like_plant"/>
</dbReference>